<dbReference type="HOGENOM" id="CLU_083318_1_0_11"/>
<evidence type="ECO:0000313" key="4">
    <source>
        <dbReference type="Proteomes" id="UP000021053"/>
    </source>
</evidence>
<dbReference type="EMBL" id="JFBT01000001">
    <property type="protein sequence ID" value="EXG80330.1"/>
    <property type="molecule type" value="Genomic_DNA"/>
</dbReference>
<evidence type="ECO:0000313" key="3">
    <source>
        <dbReference type="EMBL" id="EXG80330.1"/>
    </source>
</evidence>
<feature type="domain" description="DUF8185" evidence="2">
    <location>
        <begin position="86"/>
        <end position="188"/>
    </location>
</feature>
<organism evidence="3 4">
    <name type="scientific">Cryptosporangium arvum DSM 44712</name>
    <dbReference type="NCBI Taxonomy" id="927661"/>
    <lineage>
        <taxon>Bacteria</taxon>
        <taxon>Bacillati</taxon>
        <taxon>Actinomycetota</taxon>
        <taxon>Actinomycetes</taxon>
        <taxon>Cryptosporangiales</taxon>
        <taxon>Cryptosporangiaceae</taxon>
        <taxon>Cryptosporangium</taxon>
    </lineage>
</organism>
<dbReference type="OrthoDB" id="5178111at2"/>
<keyword evidence="4" id="KW-1185">Reference proteome</keyword>
<sequence>MTVPVVERRDLGVFLGRVVRLDAGALVRIRPSGPDHLTLWASLPFDVLVARTVPGMWLDDATVRATELLESESPQRRDSEWRGSLPPERGWQVLDTVPSAVVRDLITAGQKAFRAAGTQAAGESLLDHETLRVRGDAPGAPEVAVTFRLLLALARMAFLGDRPVEVATCGPWVRLSADHGTAYHRTAAFGVTLLR</sequence>
<evidence type="ECO:0000259" key="2">
    <source>
        <dbReference type="Pfam" id="PF26572"/>
    </source>
</evidence>
<dbReference type="AlphaFoldDB" id="A0A010YJD3"/>
<accession>A0A010YJD3</accession>
<dbReference type="Proteomes" id="UP000021053">
    <property type="component" value="Unassembled WGS sequence"/>
</dbReference>
<comment type="caution">
    <text evidence="3">The sequence shown here is derived from an EMBL/GenBank/DDBJ whole genome shotgun (WGS) entry which is preliminary data.</text>
</comment>
<dbReference type="InterPro" id="IPR058323">
    <property type="entry name" value="DUF8010"/>
</dbReference>
<feature type="domain" description="DUF8010" evidence="1">
    <location>
        <begin position="7"/>
        <end position="75"/>
    </location>
</feature>
<evidence type="ECO:0000259" key="1">
    <source>
        <dbReference type="Pfam" id="PF26035"/>
    </source>
</evidence>
<gene>
    <name evidence="3" type="ORF">CryarDRAFT_1401</name>
</gene>
<proteinExistence type="predicted"/>
<dbReference type="Pfam" id="PF26572">
    <property type="entry name" value="DUF8185"/>
    <property type="match status" value="1"/>
</dbReference>
<dbReference type="Pfam" id="PF26035">
    <property type="entry name" value="DUF8010"/>
    <property type="match status" value="1"/>
</dbReference>
<dbReference type="RefSeq" id="WP_084700174.1">
    <property type="nucleotide sequence ID" value="NZ_KK073874.1"/>
</dbReference>
<name>A0A010YJD3_9ACTN</name>
<protein>
    <submittedName>
        <fullName evidence="3">Uncharacterized protein</fullName>
    </submittedName>
</protein>
<reference evidence="3 4" key="1">
    <citation type="submission" date="2013-07" db="EMBL/GenBank/DDBJ databases">
        <authorList>
            <consortium name="DOE Joint Genome Institute"/>
            <person name="Eisen J."/>
            <person name="Huntemann M."/>
            <person name="Han J."/>
            <person name="Chen A."/>
            <person name="Kyrpides N."/>
            <person name="Mavromatis K."/>
            <person name="Markowitz V."/>
            <person name="Palaniappan K."/>
            <person name="Ivanova N."/>
            <person name="Schaumberg A."/>
            <person name="Pati A."/>
            <person name="Liolios K."/>
            <person name="Nordberg H.P."/>
            <person name="Cantor M.N."/>
            <person name="Hua S.X."/>
            <person name="Woyke T."/>
        </authorList>
    </citation>
    <scope>NUCLEOTIDE SEQUENCE [LARGE SCALE GENOMIC DNA]</scope>
    <source>
        <strain evidence="3 4">DSM 44712</strain>
    </source>
</reference>
<dbReference type="InterPro" id="IPR058498">
    <property type="entry name" value="DUF8185"/>
</dbReference>